<dbReference type="Pfam" id="PF04149">
    <property type="entry name" value="DUF397"/>
    <property type="match status" value="1"/>
</dbReference>
<keyword evidence="3" id="KW-1185">Reference proteome</keyword>
<reference evidence="2 3" key="1">
    <citation type="submission" date="2019-03" db="EMBL/GenBank/DDBJ databases">
        <title>Genomic Encyclopedia of Type Strains, Phase IV (KMG-IV): sequencing the most valuable type-strain genomes for metagenomic binning, comparative biology and taxonomic classification.</title>
        <authorList>
            <person name="Goeker M."/>
        </authorList>
    </citation>
    <scope>NUCLEOTIDE SEQUENCE [LARGE SCALE GENOMIC DNA]</scope>
    <source>
        <strain evidence="2 3">DSM 45765</strain>
    </source>
</reference>
<evidence type="ECO:0000313" key="3">
    <source>
        <dbReference type="Proteomes" id="UP000294911"/>
    </source>
</evidence>
<feature type="domain" description="DUF397" evidence="1">
    <location>
        <begin position="7"/>
        <end position="59"/>
    </location>
</feature>
<dbReference type="EMBL" id="SLXQ01000004">
    <property type="protein sequence ID" value="TCP53599.1"/>
    <property type="molecule type" value="Genomic_DNA"/>
</dbReference>
<protein>
    <submittedName>
        <fullName evidence="2">Uncharacterized protein DUF397</fullName>
    </submittedName>
</protein>
<organism evidence="2 3">
    <name type="scientific">Tamaricihabitans halophyticus</name>
    <dbReference type="NCBI Taxonomy" id="1262583"/>
    <lineage>
        <taxon>Bacteria</taxon>
        <taxon>Bacillati</taxon>
        <taxon>Actinomycetota</taxon>
        <taxon>Actinomycetes</taxon>
        <taxon>Pseudonocardiales</taxon>
        <taxon>Pseudonocardiaceae</taxon>
        <taxon>Tamaricihabitans</taxon>
    </lineage>
</organism>
<dbReference type="OrthoDB" id="3694945at2"/>
<dbReference type="Proteomes" id="UP000294911">
    <property type="component" value="Unassembled WGS sequence"/>
</dbReference>
<dbReference type="RefSeq" id="WP_132877313.1">
    <property type="nucleotide sequence ID" value="NZ_SLXQ01000004.1"/>
</dbReference>
<dbReference type="InterPro" id="IPR007278">
    <property type="entry name" value="DUF397"/>
</dbReference>
<dbReference type="AlphaFoldDB" id="A0A4R2QWT0"/>
<accession>A0A4R2QWT0</accession>
<gene>
    <name evidence="2" type="ORF">EV191_104166</name>
</gene>
<evidence type="ECO:0000313" key="2">
    <source>
        <dbReference type="EMBL" id="TCP53599.1"/>
    </source>
</evidence>
<name>A0A4R2QWT0_9PSEU</name>
<comment type="caution">
    <text evidence="2">The sequence shown here is derived from an EMBL/GenBank/DDBJ whole genome shotgun (WGS) entry which is preliminary data.</text>
</comment>
<evidence type="ECO:0000259" key="1">
    <source>
        <dbReference type="Pfam" id="PF04149"/>
    </source>
</evidence>
<proteinExistence type="predicted"/>
<sequence length="59" mass="6373">MGALDKATWFKSSHSGVSNGCVEVAYTTRVVGVRDTKNRVAGRLELDRAAFANFLSALK</sequence>